<dbReference type="Pfam" id="PF14294">
    <property type="entry name" value="DUF4372"/>
    <property type="match status" value="1"/>
</dbReference>
<dbReference type="InterPro" id="IPR025399">
    <property type="entry name" value="DUF4372"/>
</dbReference>
<comment type="caution">
    <text evidence="7">The sequence shown here is derived from an EMBL/GenBank/DDBJ whole genome shotgun (WGS) entry which is preliminary data.</text>
</comment>
<gene>
    <name evidence="7" type="ORF">BAA01_05935</name>
</gene>
<evidence type="ECO:0000256" key="2">
    <source>
        <dbReference type="ARBA" id="ARBA00022578"/>
    </source>
</evidence>
<keyword evidence="4" id="KW-0233">DNA recombination</keyword>
<dbReference type="SUPFAM" id="SSF53098">
    <property type="entry name" value="Ribonuclease H-like"/>
    <property type="match status" value="1"/>
</dbReference>
<evidence type="ECO:0000259" key="6">
    <source>
        <dbReference type="Pfam" id="PF14294"/>
    </source>
</evidence>
<protein>
    <submittedName>
        <fullName evidence="7">Transposase</fullName>
    </submittedName>
</protein>
<dbReference type="InterPro" id="IPR012337">
    <property type="entry name" value="RNaseH-like_sf"/>
</dbReference>
<keyword evidence="3" id="KW-0238">DNA-binding</keyword>
<keyword evidence="2" id="KW-0815">Transposition</keyword>
<dbReference type="NCBIfam" id="NF033592">
    <property type="entry name" value="transpos_IS4_1"/>
    <property type="match status" value="1"/>
</dbReference>
<dbReference type="PANTHER" id="PTHR33258">
    <property type="entry name" value="TRANSPOSASE INSL FOR INSERTION SEQUENCE ELEMENT IS186A-RELATED"/>
    <property type="match status" value="1"/>
</dbReference>
<proteinExistence type="inferred from homology"/>
<dbReference type="PANTHER" id="PTHR33258:SF1">
    <property type="entry name" value="TRANSPOSASE INSL FOR INSERTION SEQUENCE ELEMENT IS186A-RELATED"/>
    <property type="match status" value="1"/>
</dbReference>
<dbReference type="AlphaFoldDB" id="A0A1Y3PBH7"/>
<dbReference type="Proteomes" id="UP000196475">
    <property type="component" value="Unassembled WGS sequence"/>
</dbReference>
<dbReference type="GO" id="GO:0006313">
    <property type="term" value="P:DNA transposition"/>
    <property type="evidence" value="ECO:0007669"/>
    <property type="project" value="InterPro"/>
</dbReference>
<reference evidence="8" key="1">
    <citation type="submission" date="2016-06" db="EMBL/GenBank/DDBJ databases">
        <authorList>
            <person name="Nascimento L."/>
            <person name="Pereira R.V."/>
            <person name="Martins L.F."/>
            <person name="Quaggio R.B."/>
            <person name="Silva A.M."/>
            <person name="Setubal J.C."/>
        </authorList>
    </citation>
    <scope>NUCLEOTIDE SEQUENCE [LARGE SCALE GENOMIC DNA]</scope>
</reference>
<dbReference type="GO" id="GO:0003677">
    <property type="term" value="F:DNA binding"/>
    <property type="evidence" value="ECO:0007669"/>
    <property type="project" value="UniProtKB-KW"/>
</dbReference>
<sequence>MDKNTLLSSFGKWVAPINFLKLDEQVQAIQQDKYTKKLTTKAYLLLFLHAHLHEKESLRAISAGLLDEDFQKALGLDSISASQLSRKNNDIEPALLALVFFDLVQQIRYYQQGARFMRLPLKIIDSTTVPLCLTHYRWATFRKTKAGVKLHLRLVFMDKDTVYPEKAIVTPAHVHDHTQLEVLVDEKEAMYIFDRGYVDYERFDRFCDEGIFFASRLKKNAVIRVLQTFSVPEGSPILSDAMVVMGTPQKRTEHVYRLIETVDSKGNMIRIITNRFDLSAEEMGDIYRSRWVIELFFKWLKQHVRIKNFYGTSEKAVQNQIFMALIAFCLLVLVQLETNAKQSLLQLKRWLEALLWQPYEKWFRRIRFRSMKETRGVPS</sequence>
<evidence type="ECO:0000313" key="7">
    <source>
        <dbReference type="EMBL" id="OUM84675.1"/>
    </source>
</evidence>
<dbReference type="InterPro" id="IPR002559">
    <property type="entry name" value="Transposase_11"/>
</dbReference>
<organism evidence="7 8">
    <name type="scientific">Bacillus thermozeamaize</name>
    <dbReference type="NCBI Taxonomy" id="230954"/>
    <lineage>
        <taxon>Bacteria</taxon>
        <taxon>Bacillati</taxon>
        <taxon>Bacillota</taxon>
        <taxon>Bacilli</taxon>
        <taxon>Bacillales</taxon>
        <taxon>Bacillaceae</taxon>
        <taxon>Bacillus</taxon>
    </lineage>
</organism>
<feature type="domain" description="Transposase IS4-like" evidence="5">
    <location>
        <begin position="122"/>
        <end position="330"/>
    </location>
</feature>
<evidence type="ECO:0000259" key="5">
    <source>
        <dbReference type="Pfam" id="PF01609"/>
    </source>
</evidence>
<accession>A0A1Y3PBH7</accession>
<dbReference type="Pfam" id="PF01609">
    <property type="entry name" value="DDE_Tnp_1"/>
    <property type="match status" value="1"/>
</dbReference>
<feature type="domain" description="DUF4372" evidence="6">
    <location>
        <begin position="8"/>
        <end position="68"/>
    </location>
</feature>
<evidence type="ECO:0000256" key="3">
    <source>
        <dbReference type="ARBA" id="ARBA00023125"/>
    </source>
</evidence>
<dbReference type="EMBL" id="LZRT01000121">
    <property type="protein sequence ID" value="OUM84675.1"/>
    <property type="molecule type" value="Genomic_DNA"/>
</dbReference>
<dbReference type="InterPro" id="IPR047952">
    <property type="entry name" value="Transpos_IS4"/>
</dbReference>
<name>A0A1Y3PBH7_9BACI</name>
<evidence type="ECO:0000256" key="1">
    <source>
        <dbReference type="ARBA" id="ARBA00010075"/>
    </source>
</evidence>
<evidence type="ECO:0000256" key="4">
    <source>
        <dbReference type="ARBA" id="ARBA00023172"/>
    </source>
</evidence>
<comment type="similarity">
    <text evidence="1">Belongs to the transposase 11 family.</text>
</comment>
<dbReference type="GO" id="GO:0004803">
    <property type="term" value="F:transposase activity"/>
    <property type="evidence" value="ECO:0007669"/>
    <property type="project" value="InterPro"/>
</dbReference>
<evidence type="ECO:0000313" key="8">
    <source>
        <dbReference type="Proteomes" id="UP000196475"/>
    </source>
</evidence>